<proteinExistence type="predicted"/>
<accession>A0A1M6BBQ1</accession>
<dbReference type="Proteomes" id="UP000184442">
    <property type="component" value="Unassembled WGS sequence"/>
</dbReference>
<gene>
    <name evidence="1" type="ORF">SAMN02745176_00379</name>
</gene>
<evidence type="ECO:0000313" key="2">
    <source>
        <dbReference type="Proteomes" id="UP000184442"/>
    </source>
</evidence>
<name>A0A1M6BBQ1_9FIRM</name>
<dbReference type="EMBL" id="FQZS01000003">
    <property type="protein sequence ID" value="SHI46170.1"/>
    <property type="molecule type" value="Genomic_DNA"/>
</dbReference>
<sequence>MKEKFAFIAFSESSSKINEEIYLSDELKIYPRMPFNIDDYWEKWLGAIKISAIKNSNLVIYSSKITDNPDIIDQGHEYVKRRVLEFYYSLALYGVPRYSEANMIIGSINEESVSIRGFSYLDYFHFVYNGNPKIINKMDIFEIYKIYKVLSQIYSESNIKQDKYFRIRYGLNAYFKAIKEKENYYRISQLVRAIEALIKPRIGKTKKDFAHRCKTFVIPNPDSEAILQEIYELRNKVEHIHPLTEVFPTMSRDVASEIIDSHVRKLEEIARNIYIKLFLNPDLLDRFLNNNSIDKFWSLSDQERDKLWGSKLDIKTIK</sequence>
<dbReference type="RefSeq" id="WP_073023905.1">
    <property type="nucleotide sequence ID" value="NZ_FQZS01000003.1"/>
</dbReference>
<protein>
    <submittedName>
        <fullName evidence="1">Uncharacterized protein</fullName>
    </submittedName>
</protein>
<keyword evidence="2" id="KW-1185">Reference proteome</keyword>
<reference evidence="1 2" key="1">
    <citation type="submission" date="2016-11" db="EMBL/GenBank/DDBJ databases">
        <authorList>
            <person name="Jaros S."/>
            <person name="Januszkiewicz K."/>
            <person name="Wedrychowicz H."/>
        </authorList>
    </citation>
    <scope>NUCLEOTIDE SEQUENCE [LARGE SCALE GENOMIC DNA]</scope>
    <source>
        <strain evidence="1 2">DSM 19022</strain>
    </source>
</reference>
<organism evidence="1 2">
    <name type="scientific">Lutispora thermophila DSM 19022</name>
    <dbReference type="NCBI Taxonomy" id="1122184"/>
    <lineage>
        <taxon>Bacteria</taxon>
        <taxon>Bacillati</taxon>
        <taxon>Bacillota</taxon>
        <taxon>Clostridia</taxon>
        <taxon>Lutisporales</taxon>
        <taxon>Lutisporaceae</taxon>
        <taxon>Lutispora</taxon>
    </lineage>
</organism>
<evidence type="ECO:0000313" key="1">
    <source>
        <dbReference type="EMBL" id="SHI46170.1"/>
    </source>
</evidence>
<dbReference type="STRING" id="1122184.SAMN02745176_00379"/>
<dbReference type="AlphaFoldDB" id="A0A1M6BBQ1"/>